<sequence>MKKDTRFIGSVILTLALAAVAAVTAAHLLDYYTVAPWTRDGQVGADVVQIAPDVSGQITQVMAHDNQTVKQGQALFVIDRARFELALQHAREVVAAQRAALAEARREAARNRSLGNLVAQETTEQSQARVLQDEAALAQAKTAVAVAELNLRRATVLSPVDGFLSDRTPRVGDYVVTGKPVLSIVDAHSFHVDGYFEETKLHDIRVGQPVKIRIMGESQTLRGHVQSIAAGIEDRDRSNGASLLPNVNPTFSWVRLAQRIPVRVALDDVPPDVRLIAGRTATVSIDTDASVHSSGARS</sequence>
<feature type="chain" id="PRO_5002553264" evidence="5">
    <location>
        <begin position="22"/>
        <end position="298"/>
    </location>
</feature>
<feature type="domain" description="Multidrug resistance protein MdtA-like barrel-sandwich hybrid" evidence="6">
    <location>
        <begin position="47"/>
        <end position="185"/>
    </location>
</feature>
<dbReference type="GO" id="GO:0022857">
    <property type="term" value="F:transmembrane transporter activity"/>
    <property type="evidence" value="ECO:0007669"/>
    <property type="project" value="InterPro"/>
</dbReference>
<dbReference type="InterPro" id="IPR050393">
    <property type="entry name" value="MFP_Efflux_Pump"/>
</dbReference>
<dbReference type="PANTHER" id="PTHR30367:SF12">
    <property type="entry name" value="P-HYDROXYBENZOIC ACID EFFLUX PUMP SUBUNIT AAEA"/>
    <property type="match status" value="1"/>
</dbReference>
<evidence type="ECO:0000256" key="1">
    <source>
        <dbReference type="ARBA" id="ARBA00009477"/>
    </source>
</evidence>
<dbReference type="InterPro" id="IPR058634">
    <property type="entry name" value="AaeA-lik-b-barrel"/>
</dbReference>
<dbReference type="Pfam" id="PF25963">
    <property type="entry name" value="Beta-barrel_AAEA"/>
    <property type="match status" value="1"/>
</dbReference>
<dbReference type="Gene3D" id="2.40.50.100">
    <property type="match status" value="1"/>
</dbReference>
<accession>A0A0G3EM74</accession>
<dbReference type="SUPFAM" id="SSF111369">
    <property type="entry name" value="HlyD-like secretion proteins"/>
    <property type="match status" value="1"/>
</dbReference>
<proteinExistence type="inferred from homology"/>
<keyword evidence="3" id="KW-1133">Transmembrane helix</keyword>
<evidence type="ECO:0000313" key="8">
    <source>
        <dbReference type="EMBL" id="AKJ68065.1"/>
    </source>
</evidence>
<evidence type="ECO:0000256" key="2">
    <source>
        <dbReference type="ARBA" id="ARBA00022692"/>
    </source>
</evidence>
<comment type="similarity">
    <text evidence="1">Belongs to the membrane fusion protein (MFP) (TC 8.A.1) family.</text>
</comment>
<evidence type="ECO:0000256" key="4">
    <source>
        <dbReference type="ARBA" id="ARBA00023136"/>
    </source>
</evidence>
<dbReference type="Pfam" id="PF25917">
    <property type="entry name" value="BSH_RND"/>
    <property type="match status" value="1"/>
</dbReference>
<reference evidence="9" key="1">
    <citation type="submission" date="2015-06" db="EMBL/GenBank/DDBJ databases">
        <authorList>
            <person name="Lim Y.L."/>
            <person name="Ee R."/>
            <person name="Yong D."/>
            <person name="How K.Y."/>
            <person name="Yin W.F."/>
            <person name="Chan K.G."/>
        </authorList>
    </citation>
    <scope>NUCLEOTIDE SEQUENCE [LARGE SCALE GENOMIC DNA]</scope>
    <source>
        <strain evidence="9">DSM 25325</strain>
    </source>
</reference>
<keyword evidence="5" id="KW-0732">Signal</keyword>
<evidence type="ECO:0000259" key="6">
    <source>
        <dbReference type="Pfam" id="PF25917"/>
    </source>
</evidence>
<dbReference type="KEGG" id="ptx:ABW99_07410"/>
<keyword evidence="4" id="KW-0472">Membrane</keyword>
<dbReference type="GO" id="GO:0016020">
    <property type="term" value="C:membrane"/>
    <property type="evidence" value="ECO:0007669"/>
    <property type="project" value="InterPro"/>
</dbReference>
<keyword evidence="2" id="KW-0812">Transmembrane</keyword>
<feature type="signal peptide" evidence="5">
    <location>
        <begin position="1"/>
        <end position="21"/>
    </location>
</feature>
<evidence type="ECO:0000313" key="9">
    <source>
        <dbReference type="Proteomes" id="UP000036700"/>
    </source>
</evidence>
<name>A0A0G3EM74_9BURK</name>
<dbReference type="NCBIfam" id="TIGR01730">
    <property type="entry name" value="RND_mfp"/>
    <property type="match status" value="1"/>
</dbReference>
<dbReference type="STRING" id="445709.ABW99_07410"/>
<gene>
    <name evidence="8" type="ORF">ABW99_07410</name>
</gene>
<dbReference type="InterPro" id="IPR006143">
    <property type="entry name" value="RND_pump_MFP"/>
</dbReference>
<dbReference type="InterPro" id="IPR058625">
    <property type="entry name" value="MdtA-like_BSH"/>
</dbReference>
<dbReference type="PANTHER" id="PTHR30367">
    <property type="entry name" value="P-HYDROXYBENZOIC ACID EFFLUX PUMP SUBUNIT AAEA-RELATED"/>
    <property type="match status" value="1"/>
</dbReference>
<evidence type="ECO:0000259" key="7">
    <source>
        <dbReference type="Pfam" id="PF25963"/>
    </source>
</evidence>
<dbReference type="PATRIC" id="fig|445709.3.peg.1582"/>
<dbReference type="OrthoDB" id="9811754at2"/>
<keyword evidence="9" id="KW-1185">Reference proteome</keyword>
<feature type="domain" description="p-hydroxybenzoic acid efflux pump subunit AaeA-like beta-barrel" evidence="7">
    <location>
        <begin position="189"/>
        <end position="285"/>
    </location>
</feature>
<dbReference type="EMBL" id="CP011568">
    <property type="protein sequence ID" value="AKJ68065.1"/>
    <property type="molecule type" value="Genomic_DNA"/>
</dbReference>
<evidence type="ECO:0000256" key="5">
    <source>
        <dbReference type="SAM" id="SignalP"/>
    </source>
</evidence>
<organism evidence="8 9">
    <name type="scientific">Pandoraea thiooxydans</name>
    <dbReference type="NCBI Taxonomy" id="445709"/>
    <lineage>
        <taxon>Bacteria</taxon>
        <taxon>Pseudomonadati</taxon>
        <taxon>Pseudomonadota</taxon>
        <taxon>Betaproteobacteria</taxon>
        <taxon>Burkholderiales</taxon>
        <taxon>Burkholderiaceae</taxon>
        <taxon>Pandoraea</taxon>
    </lineage>
</organism>
<dbReference type="RefSeq" id="WP_047213885.1">
    <property type="nucleotide sequence ID" value="NZ_CP011568.3"/>
</dbReference>
<dbReference type="Proteomes" id="UP000036700">
    <property type="component" value="Chromosome"/>
</dbReference>
<evidence type="ECO:0000256" key="3">
    <source>
        <dbReference type="ARBA" id="ARBA00022989"/>
    </source>
</evidence>
<dbReference type="AlphaFoldDB" id="A0A0G3EM74"/>
<protein>
    <submittedName>
        <fullName evidence="8">Efflux transporter periplasmic adaptor subunit</fullName>
    </submittedName>
</protein>
<dbReference type="Gene3D" id="2.40.30.170">
    <property type="match status" value="1"/>
</dbReference>